<comment type="caution">
    <text evidence="2">The sequence shown here is derived from an EMBL/GenBank/DDBJ whole genome shotgun (WGS) entry which is preliminary data.</text>
</comment>
<evidence type="ECO:0000313" key="2">
    <source>
        <dbReference type="EMBL" id="THH26683.1"/>
    </source>
</evidence>
<dbReference type="AlphaFoldDB" id="A0A4V3XHU6"/>
<proteinExistence type="predicted"/>
<feature type="region of interest" description="Disordered" evidence="1">
    <location>
        <begin position="1"/>
        <end position="79"/>
    </location>
</feature>
<evidence type="ECO:0000256" key="1">
    <source>
        <dbReference type="SAM" id="MobiDB-lite"/>
    </source>
</evidence>
<protein>
    <submittedName>
        <fullName evidence="2">Uncharacterized protein</fullName>
    </submittedName>
</protein>
<feature type="compositionally biased region" description="Gly residues" evidence="1">
    <location>
        <begin position="36"/>
        <end position="46"/>
    </location>
</feature>
<name>A0A4V3XHU6_9APHY</name>
<reference evidence="2 3" key="1">
    <citation type="submission" date="2019-02" db="EMBL/GenBank/DDBJ databases">
        <title>Genome sequencing of the rare red list fungi Antrodiella citrinella (Flaviporus citrinellus).</title>
        <authorList>
            <person name="Buettner E."/>
            <person name="Kellner H."/>
        </authorList>
    </citation>
    <scope>NUCLEOTIDE SEQUENCE [LARGE SCALE GENOMIC DNA]</scope>
    <source>
        <strain evidence="2 3">DSM 108506</strain>
    </source>
</reference>
<accession>A0A4V3XHU6</accession>
<organism evidence="2 3">
    <name type="scientific">Antrodiella citrinella</name>
    <dbReference type="NCBI Taxonomy" id="2447956"/>
    <lineage>
        <taxon>Eukaryota</taxon>
        <taxon>Fungi</taxon>
        <taxon>Dikarya</taxon>
        <taxon>Basidiomycota</taxon>
        <taxon>Agaricomycotina</taxon>
        <taxon>Agaricomycetes</taxon>
        <taxon>Polyporales</taxon>
        <taxon>Steccherinaceae</taxon>
        <taxon>Antrodiella</taxon>
    </lineage>
</organism>
<gene>
    <name evidence="2" type="ORF">EUX98_g7504</name>
</gene>
<evidence type="ECO:0000313" key="3">
    <source>
        <dbReference type="Proteomes" id="UP000308730"/>
    </source>
</evidence>
<feature type="compositionally biased region" description="Polar residues" evidence="1">
    <location>
        <begin position="19"/>
        <end position="28"/>
    </location>
</feature>
<dbReference type="EMBL" id="SGPM01000320">
    <property type="protein sequence ID" value="THH26683.1"/>
    <property type="molecule type" value="Genomic_DNA"/>
</dbReference>
<sequence length="200" mass="20194">MQSVQNKGPTAMVGADLTGNPSSTSDNTSSFAASGAGAGGDVGGNVEGLSGAGVIKTKSGCGIGDQREDTADETSPTTATDVVVAAQTGDEAEDGAIATREILAPIVGVIGEQDAADEVQLTDETSGFAMDVVAEATARAIDELEDGFTATEETSPEEYNTAVYWDTEGMGAAQNGAAREGAMRAAGYSQTYLDGFFARD</sequence>
<keyword evidence="3" id="KW-1185">Reference proteome</keyword>
<dbReference type="Proteomes" id="UP000308730">
    <property type="component" value="Unassembled WGS sequence"/>
</dbReference>